<sequence>MNKSLRSAALNISIFWFSIYYHKGLSGFCYFRPTSTIIISGEELCRIYRIYQRK</sequence>
<evidence type="ECO:0000313" key="1">
    <source>
        <dbReference type="EMBL" id="KOF96105.1"/>
    </source>
</evidence>
<organism evidence="1">
    <name type="scientific">Octopus bimaculoides</name>
    <name type="common">California two-spotted octopus</name>
    <dbReference type="NCBI Taxonomy" id="37653"/>
    <lineage>
        <taxon>Eukaryota</taxon>
        <taxon>Metazoa</taxon>
        <taxon>Spiralia</taxon>
        <taxon>Lophotrochozoa</taxon>
        <taxon>Mollusca</taxon>
        <taxon>Cephalopoda</taxon>
        <taxon>Coleoidea</taxon>
        <taxon>Octopodiformes</taxon>
        <taxon>Octopoda</taxon>
        <taxon>Incirrata</taxon>
        <taxon>Octopodidae</taxon>
        <taxon>Octopus</taxon>
    </lineage>
</organism>
<dbReference type="EMBL" id="KQ416628">
    <property type="protein sequence ID" value="KOF96105.1"/>
    <property type="molecule type" value="Genomic_DNA"/>
</dbReference>
<proteinExistence type="predicted"/>
<reference evidence="1" key="1">
    <citation type="submission" date="2015-07" db="EMBL/GenBank/DDBJ databases">
        <title>MeaNS - Measles Nucleotide Surveillance Program.</title>
        <authorList>
            <person name="Tran T."/>
            <person name="Druce J."/>
        </authorList>
    </citation>
    <scope>NUCLEOTIDE SEQUENCE</scope>
    <source>
        <strain evidence="1">UCB-OBI-ISO-001</strain>
        <tissue evidence="1">Gonad</tissue>
    </source>
</reference>
<name>A0A0L8I4Y3_OCTBM</name>
<dbReference type="AlphaFoldDB" id="A0A0L8I4Y3"/>
<accession>A0A0L8I4Y3</accession>
<protein>
    <submittedName>
        <fullName evidence="1">Uncharacterized protein</fullName>
    </submittedName>
</protein>
<gene>
    <name evidence="1" type="ORF">OCBIM_22036259mg</name>
</gene>